<name>A0A6A4RQ07_SCOMX</name>
<evidence type="ECO:0000313" key="2">
    <source>
        <dbReference type="Proteomes" id="UP000438429"/>
    </source>
</evidence>
<organism evidence="1 2">
    <name type="scientific">Scophthalmus maximus</name>
    <name type="common">Turbot</name>
    <name type="synonym">Psetta maxima</name>
    <dbReference type="NCBI Taxonomy" id="52904"/>
    <lineage>
        <taxon>Eukaryota</taxon>
        <taxon>Metazoa</taxon>
        <taxon>Chordata</taxon>
        <taxon>Craniata</taxon>
        <taxon>Vertebrata</taxon>
        <taxon>Euteleostomi</taxon>
        <taxon>Actinopterygii</taxon>
        <taxon>Neopterygii</taxon>
        <taxon>Teleostei</taxon>
        <taxon>Neoteleostei</taxon>
        <taxon>Acanthomorphata</taxon>
        <taxon>Carangaria</taxon>
        <taxon>Pleuronectiformes</taxon>
        <taxon>Pleuronectoidei</taxon>
        <taxon>Scophthalmidae</taxon>
        <taxon>Scophthalmus</taxon>
    </lineage>
</organism>
<proteinExistence type="predicted"/>
<protein>
    <submittedName>
        <fullName evidence="1">Uncharacterized protein</fullName>
    </submittedName>
</protein>
<dbReference type="AlphaFoldDB" id="A0A6A4RQ07"/>
<accession>A0A6A4RQ07</accession>
<dbReference type="EMBL" id="VEVO01000070">
    <property type="protein sequence ID" value="KAF0022158.1"/>
    <property type="molecule type" value="Genomic_DNA"/>
</dbReference>
<reference evidence="1 2" key="1">
    <citation type="submission" date="2019-06" db="EMBL/GenBank/DDBJ databases">
        <title>Draft genomes of female and male turbot (Scophthalmus maximus).</title>
        <authorList>
            <person name="Xu H."/>
            <person name="Xu X.-W."/>
            <person name="Shao C."/>
            <person name="Chen S."/>
        </authorList>
    </citation>
    <scope>NUCLEOTIDE SEQUENCE [LARGE SCALE GENOMIC DNA]</scope>
    <source>
        <strain evidence="1">Ysfricsl-2016a</strain>
        <tissue evidence="1">Blood</tissue>
    </source>
</reference>
<comment type="caution">
    <text evidence="1">The sequence shown here is derived from an EMBL/GenBank/DDBJ whole genome shotgun (WGS) entry which is preliminary data.</text>
</comment>
<evidence type="ECO:0000313" key="1">
    <source>
        <dbReference type="EMBL" id="KAF0022158.1"/>
    </source>
</evidence>
<dbReference type="Proteomes" id="UP000438429">
    <property type="component" value="Unassembled WGS sequence"/>
</dbReference>
<gene>
    <name evidence="1" type="ORF">F2P81_025590</name>
</gene>
<sequence>MAKRVDVDTTVVGVRRRLEVTRRSPLATMISETPVKTFNAGWSAQKKRMAHPECICVYIFLYNMFSPLDICTFFRSRSS</sequence>